<proteinExistence type="predicted"/>
<name>A0ACC1TB25_9APHY</name>
<protein>
    <submittedName>
        <fullName evidence="1">Uncharacterized protein</fullName>
    </submittedName>
</protein>
<dbReference type="Proteomes" id="UP001148662">
    <property type="component" value="Unassembled WGS sequence"/>
</dbReference>
<organism evidence="1 2">
    <name type="scientific">Phlebia brevispora</name>
    <dbReference type="NCBI Taxonomy" id="194682"/>
    <lineage>
        <taxon>Eukaryota</taxon>
        <taxon>Fungi</taxon>
        <taxon>Dikarya</taxon>
        <taxon>Basidiomycota</taxon>
        <taxon>Agaricomycotina</taxon>
        <taxon>Agaricomycetes</taxon>
        <taxon>Polyporales</taxon>
        <taxon>Meruliaceae</taxon>
        <taxon>Phlebia</taxon>
    </lineage>
</organism>
<dbReference type="EMBL" id="JANHOG010000167">
    <property type="protein sequence ID" value="KAJ3557326.1"/>
    <property type="molecule type" value="Genomic_DNA"/>
</dbReference>
<evidence type="ECO:0000313" key="1">
    <source>
        <dbReference type="EMBL" id="KAJ3557326.1"/>
    </source>
</evidence>
<gene>
    <name evidence="1" type="ORF">NM688_g1534</name>
</gene>
<keyword evidence="2" id="KW-1185">Reference proteome</keyword>
<sequence>MARIKKRQFKLAAALMRIESSSRGCLKDLPTVPVDILAEVMAHLLPLDILNLSRTTKAFRRFLMVRAAEFIWRRARGNAAGLPPLPDDMSEPAYASLMFDTYCHGCSADGFDTICWDLRLRYCVSCRERYFLLRGSIVKLYPELEPWCHINFYRAYPMMSFEERMHFHLPHVEALLQKTPKEELESARIKHGCGEGDWAARVFTESRRRVRTANLHVLTIVSLALLARYIMQNVGMGQEEDVIRSILREREEVPFCTGLGFRPELKVAKSREYDIRGCPGVWEAKELADEDWEEIQGPLLERLMDVRSLLEKP</sequence>
<comment type="caution">
    <text evidence="1">The sequence shown here is derived from an EMBL/GenBank/DDBJ whole genome shotgun (WGS) entry which is preliminary data.</text>
</comment>
<accession>A0ACC1TB25</accession>
<reference evidence="1" key="1">
    <citation type="submission" date="2022-07" db="EMBL/GenBank/DDBJ databases">
        <title>Genome Sequence of Phlebia brevispora.</title>
        <authorList>
            <person name="Buettner E."/>
        </authorList>
    </citation>
    <scope>NUCLEOTIDE SEQUENCE</scope>
    <source>
        <strain evidence="1">MPL23</strain>
    </source>
</reference>
<evidence type="ECO:0000313" key="2">
    <source>
        <dbReference type="Proteomes" id="UP001148662"/>
    </source>
</evidence>